<keyword evidence="1" id="KW-0479">Metal-binding</keyword>
<dbReference type="InterPro" id="IPR023210">
    <property type="entry name" value="NADP_OxRdtase_dom"/>
</dbReference>
<evidence type="ECO:0000256" key="1">
    <source>
        <dbReference type="ARBA" id="ARBA00022723"/>
    </source>
</evidence>
<evidence type="ECO:0000313" key="6">
    <source>
        <dbReference type="Proteomes" id="UP000260773"/>
    </source>
</evidence>
<dbReference type="EMBL" id="QVEP01000021">
    <property type="protein sequence ID" value="RGB79666.1"/>
    <property type="molecule type" value="Genomic_DNA"/>
</dbReference>
<dbReference type="AlphaFoldDB" id="A0A3E2TMS3"/>
<protein>
    <submittedName>
        <fullName evidence="5">Aldo/keto reductase</fullName>
    </submittedName>
</protein>
<dbReference type="PRINTS" id="PR00069">
    <property type="entry name" value="ALDKETRDTASE"/>
</dbReference>
<dbReference type="CDD" id="cd19096">
    <property type="entry name" value="AKR_Fe-S_oxidoreductase"/>
    <property type="match status" value="1"/>
</dbReference>
<feature type="domain" description="4Fe-4S ferredoxin-type" evidence="4">
    <location>
        <begin position="334"/>
        <end position="363"/>
    </location>
</feature>
<evidence type="ECO:0000313" key="5">
    <source>
        <dbReference type="EMBL" id="RGB79666.1"/>
    </source>
</evidence>
<accession>A0A3E2TMS3</accession>
<dbReference type="PANTHER" id="PTHR43312">
    <property type="entry name" value="D-THREO-ALDOSE 1-DEHYDROGENASE"/>
    <property type="match status" value="1"/>
</dbReference>
<dbReference type="PROSITE" id="PS00198">
    <property type="entry name" value="4FE4S_FER_1"/>
    <property type="match status" value="1"/>
</dbReference>
<evidence type="ECO:0000256" key="2">
    <source>
        <dbReference type="ARBA" id="ARBA00023004"/>
    </source>
</evidence>
<dbReference type="InterPro" id="IPR020471">
    <property type="entry name" value="AKR"/>
</dbReference>
<gene>
    <name evidence="5" type="ORF">DW070_09460</name>
</gene>
<dbReference type="GO" id="GO:0051536">
    <property type="term" value="F:iron-sulfur cluster binding"/>
    <property type="evidence" value="ECO:0007669"/>
    <property type="project" value="UniProtKB-KW"/>
</dbReference>
<dbReference type="GO" id="GO:0016491">
    <property type="term" value="F:oxidoreductase activity"/>
    <property type="evidence" value="ECO:0007669"/>
    <property type="project" value="InterPro"/>
</dbReference>
<organism evidence="5 6">
    <name type="scientific">Coprococcus catus</name>
    <dbReference type="NCBI Taxonomy" id="116085"/>
    <lineage>
        <taxon>Bacteria</taxon>
        <taxon>Bacillati</taxon>
        <taxon>Bacillota</taxon>
        <taxon>Clostridia</taxon>
        <taxon>Lachnospirales</taxon>
        <taxon>Lachnospiraceae</taxon>
        <taxon>Coprococcus</taxon>
    </lineage>
</organism>
<dbReference type="PANTHER" id="PTHR43312:SF2">
    <property type="entry name" value="OXIDOREDUCTASE"/>
    <property type="match status" value="1"/>
</dbReference>
<dbReference type="Pfam" id="PF13187">
    <property type="entry name" value="Fer4_9"/>
    <property type="match status" value="1"/>
</dbReference>
<dbReference type="RefSeq" id="WP_015513124.1">
    <property type="nucleotide sequence ID" value="NZ_LR698973.1"/>
</dbReference>
<dbReference type="InterPro" id="IPR053135">
    <property type="entry name" value="AKR2_Oxidoreductase"/>
</dbReference>
<dbReference type="SUPFAM" id="SSF46548">
    <property type="entry name" value="alpha-helical ferredoxin"/>
    <property type="match status" value="1"/>
</dbReference>
<dbReference type="GO" id="GO:0046872">
    <property type="term" value="F:metal ion binding"/>
    <property type="evidence" value="ECO:0007669"/>
    <property type="project" value="UniProtKB-KW"/>
</dbReference>
<dbReference type="InterPro" id="IPR017900">
    <property type="entry name" value="4Fe4S_Fe_S_CS"/>
</dbReference>
<dbReference type="Gene3D" id="3.20.20.100">
    <property type="entry name" value="NADP-dependent oxidoreductase domain"/>
    <property type="match status" value="1"/>
</dbReference>
<name>A0A3E2TMS3_9FIRM</name>
<evidence type="ECO:0000256" key="3">
    <source>
        <dbReference type="ARBA" id="ARBA00023014"/>
    </source>
</evidence>
<evidence type="ECO:0000259" key="4">
    <source>
        <dbReference type="PROSITE" id="PS51379"/>
    </source>
</evidence>
<comment type="caution">
    <text evidence="5">The sequence shown here is derived from an EMBL/GenBank/DDBJ whole genome shotgun (WGS) entry which is preliminary data.</text>
</comment>
<keyword evidence="2" id="KW-0408">Iron</keyword>
<reference evidence="5 6" key="1">
    <citation type="submission" date="2018-08" db="EMBL/GenBank/DDBJ databases">
        <title>A genome reference for cultivated species of the human gut microbiota.</title>
        <authorList>
            <person name="Zou Y."/>
            <person name="Xue W."/>
            <person name="Luo G."/>
        </authorList>
    </citation>
    <scope>NUCLEOTIDE SEQUENCE [LARGE SCALE GENOMIC DNA]</scope>
    <source>
        <strain evidence="5 6">AF45-17</strain>
    </source>
</reference>
<dbReference type="Pfam" id="PF00248">
    <property type="entry name" value="Aldo_ket_red"/>
    <property type="match status" value="1"/>
</dbReference>
<dbReference type="PROSITE" id="PS51379">
    <property type="entry name" value="4FE4S_FER_2"/>
    <property type="match status" value="1"/>
</dbReference>
<dbReference type="InterPro" id="IPR036812">
    <property type="entry name" value="NAD(P)_OxRdtase_dom_sf"/>
</dbReference>
<dbReference type="Proteomes" id="UP000260773">
    <property type="component" value="Unassembled WGS sequence"/>
</dbReference>
<dbReference type="InterPro" id="IPR017896">
    <property type="entry name" value="4Fe4S_Fe-S-bd"/>
</dbReference>
<sequence length="388" mass="44805">MEYRQNDWSILGFGCMRFPKKGGSVDMKETERELAYAIAHGVNYFDTAYIYRGNEKVLGELVAKNHWRAQIQIATKMPHYLIHSIDELEKLFCEQLKRLQTDYVDNYLMHMLPDVHIWKKLVRMGILDWINEKKENGQIRRIGFSYHGNSQNFIALLDAYDWEFCQVQYNYMDIHNQAGAEGVAYAAKKGIPVIIMEPLRGGRLVNGLPKKAKDLFAAAEPKRSPAEWGLRWLWNQPEISVVLSGMNSMAMIQENIRIADTVKVGEMTETDGAMFEDVRNAVNEKMKVPCTGCGYCQPCPYGVDIPGAFRCYNVRYTDNFFTGMREYLMCTTFRAERTNASLCRQCGKCEQHCPQGIAVRKELKQVVRHMENPVYKVIAFFAKDMFKK</sequence>
<dbReference type="SUPFAM" id="SSF51430">
    <property type="entry name" value="NAD(P)-linked oxidoreductase"/>
    <property type="match status" value="1"/>
</dbReference>
<proteinExistence type="predicted"/>
<keyword evidence="3" id="KW-0411">Iron-sulfur</keyword>